<keyword evidence="1 2" id="KW-0808">Transferase</keyword>
<keyword evidence="3" id="KW-1185">Reference proteome</keyword>
<dbReference type="InterPro" id="IPR044855">
    <property type="entry name" value="CoA-Trfase_III_dom3_sf"/>
</dbReference>
<gene>
    <name evidence="2" type="ORF">H0A68_04265</name>
</gene>
<sequence>MSENGDPSTFAGPLNGLRVLDMSTVYAGPFAATLLGDLGAEVLKVEQPGQGDSLRGLPPYKDGVPLWWKVTNRNKRGVTIDFHRQEGLDLLAKLLPRYDVLVENFRPGKLDSWGITKAWIHDINPELTILRVTGFGQTGPYSHRPGFARVFEAMTGFTNICGEADGPPLHLGFPIADAVAGLFGAVGILAALYQRHANGALKGEEIDCSLMESMFRIMEFLPIEYDQLGIVRQRSGSFSQYAAPGNIYRTRDGKWASIAASTQSIFERLCRALGRSELIADERFLTNPMRVAHRQEIDEIIRDEISKHSIASLCDILDEHEVGFSPIYDIADIFQDPHFAARQALVAVPDDELGTVRMQNVAPVFSNSPGAVRHAGPYIGQHNDEVFASLGLSQEEITSLRESGVI</sequence>
<reference evidence="2 3" key="1">
    <citation type="submission" date="2020-07" db="EMBL/GenBank/DDBJ databases">
        <title>Taxonomic revisions and descriptions of new bacterial species based on genomic comparisons in the high-G+C-content subgroup of the family Alcaligenaceae.</title>
        <authorList>
            <person name="Szabo A."/>
            <person name="Felfoldi T."/>
        </authorList>
    </citation>
    <scope>NUCLEOTIDE SEQUENCE [LARGE SCALE GENOMIC DNA]</scope>
    <source>
        <strain evidence="2 3">DSM 25264</strain>
    </source>
</reference>
<dbReference type="Pfam" id="PF02515">
    <property type="entry name" value="CoA_transf_3"/>
    <property type="match status" value="1"/>
</dbReference>
<evidence type="ECO:0000256" key="1">
    <source>
        <dbReference type="ARBA" id="ARBA00022679"/>
    </source>
</evidence>
<name>A0A853F7W6_9BURK</name>
<evidence type="ECO:0000313" key="3">
    <source>
        <dbReference type="Proteomes" id="UP000580517"/>
    </source>
</evidence>
<protein>
    <submittedName>
        <fullName evidence="2">CoA transferase</fullName>
    </submittedName>
</protein>
<dbReference type="Gene3D" id="3.30.1540.10">
    <property type="entry name" value="formyl-coa transferase, domain 3"/>
    <property type="match status" value="1"/>
</dbReference>
<dbReference type="PANTHER" id="PTHR48207:SF3">
    <property type="entry name" value="SUCCINATE--HYDROXYMETHYLGLUTARATE COA-TRANSFERASE"/>
    <property type="match status" value="1"/>
</dbReference>
<comment type="caution">
    <text evidence="2">The sequence shown here is derived from an EMBL/GenBank/DDBJ whole genome shotgun (WGS) entry which is preliminary data.</text>
</comment>
<dbReference type="InterPro" id="IPR003673">
    <property type="entry name" value="CoA-Trfase_fam_III"/>
</dbReference>
<proteinExistence type="predicted"/>
<dbReference type="SUPFAM" id="SSF89796">
    <property type="entry name" value="CoA-transferase family III (CaiB/BaiF)"/>
    <property type="match status" value="1"/>
</dbReference>
<dbReference type="InterPro" id="IPR050483">
    <property type="entry name" value="CoA-transferase_III_domain"/>
</dbReference>
<dbReference type="InterPro" id="IPR023606">
    <property type="entry name" value="CoA-Trfase_III_dom_1_sf"/>
</dbReference>
<dbReference type="GO" id="GO:0008410">
    <property type="term" value="F:CoA-transferase activity"/>
    <property type="evidence" value="ECO:0007669"/>
    <property type="project" value="TreeGrafter"/>
</dbReference>
<accession>A0A853F7W6</accession>
<dbReference type="OrthoDB" id="5294844at2"/>
<dbReference type="Gene3D" id="3.40.50.10540">
    <property type="entry name" value="Crotonobetainyl-coa:carnitine coa-transferase, domain 1"/>
    <property type="match status" value="1"/>
</dbReference>
<dbReference type="RefSeq" id="WP_129967989.1">
    <property type="nucleotide sequence ID" value="NZ_JACCEW010000001.1"/>
</dbReference>
<dbReference type="Proteomes" id="UP000580517">
    <property type="component" value="Unassembled WGS sequence"/>
</dbReference>
<organism evidence="2 3">
    <name type="scientific">Allopusillimonas soli</name>
    <dbReference type="NCBI Taxonomy" id="659016"/>
    <lineage>
        <taxon>Bacteria</taxon>
        <taxon>Pseudomonadati</taxon>
        <taxon>Pseudomonadota</taxon>
        <taxon>Betaproteobacteria</taxon>
        <taxon>Burkholderiales</taxon>
        <taxon>Alcaligenaceae</taxon>
        <taxon>Allopusillimonas</taxon>
    </lineage>
</organism>
<dbReference type="PANTHER" id="PTHR48207">
    <property type="entry name" value="SUCCINATE--HYDROXYMETHYLGLUTARATE COA-TRANSFERASE"/>
    <property type="match status" value="1"/>
</dbReference>
<dbReference type="AlphaFoldDB" id="A0A853F7W6"/>
<dbReference type="EMBL" id="JACCEW010000001">
    <property type="protein sequence ID" value="NYT36077.1"/>
    <property type="molecule type" value="Genomic_DNA"/>
</dbReference>
<evidence type="ECO:0000313" key="2">
    <source>
        <dbReference type="EMBL" id="NYT36077.1"/>
    </source>
</evidence>